<gene>
    <name evidence="2" type="ORF">E6C27_scaffold381G00560</name>
</gene>
<sequence>MNFCSNDIILRSAKVRAAQLSLAQQTSHFRGNTRWMARDIECNMEFTPTRFKSSGSVERTYQSSTPEGCTYQSSAPEGCTHQSSAPEGCTHQSSAPEGCTHQSSAPEGCTYP</sequence>
<feature type="region of interest" description="Disordered" evidence="1">
    <location>
        <begin position="53"/>
        <end position="112"/>
    </location>
</feature>
<dbReference type="AlphaFoldDB" id="A0A5A7V7E7"/>
<protein>
    <submittedName>
        <fullName evidence="2">NBS-LRR type resistance protein</fullName>
    </submittedName>
</protein>
<feature type="compositionally biased region" description="Polar residues" evidence="1">
    <location>
        <begin position="53"/>
        <end position="105"/>
    </location>
</feature>
<accession>A0A5A7V7E7</accession>
<evidence type="ECO:0000313" key="3">
    <source>
        <dbReference type="Proteomes" id="UP000321393"/>
    </source>
</evidence>
<evidence type="ECO:0000313" key="2">
    <source>
        <dbReference type="EMBL" id="KAA0063170.1"/>
    </source>
</evidence>
<reference evidence="2 3" key="1">
    <citation type="submission" date="2019-08" db="EMBL/GenBank/DDBJ databases">
        <title>Draft genome sequences of two oriental melons (Cucumis melo L. var makuwa).</title>
        <authorList>
            <person name="Kwon S.-Y."/>
        </authorList>
    </citation>
    <scope>NUCLEOTIDE SEQUENCE [LARGE SCALE GENOMIC DNA]</scope>
    <source>
        <strain evidence="3">cv. SW 3</strain>
        <tissue evidence="2">Leaf</tissue>
    </source>
</reference>
<organism evidence="2 3">
    <name type="scientific">Cucumis melo var. makuwa</name>
    <name type="common">Oriental melon</name>
    <dbReference type="NCBI Taxonomy" id="1194695"/>
    <lineage>
        <taxon>Eukaryota</taxon>
        <taxon>Viridiplantae</taxon>
        <taxon>Streptophyta</taxon>
        <taxon>Embryophyta</taxon>
        <taxon>Tracheophyta</taxon>
        <taxon>Spermatophyta</taxon>
        <taxon>Magnoliopsida</taxon>
        <taxon>eudicotyledons</taxon>
        <taxon>Gunneridae</taxon>
        <taxon>Pentapetalae</taxon>
        <taxon>rosids</taxon>
        <taxon>fabids</taxon>
        <taxon>Cucurbitales</taxon>
        <taxon>Cucurbitaceae</taxon>
        <taxon>Benincaseae</taxon>
        <taxon>Cucumis</taxon>
    </lineage>
</organism>
<dbReference type="OrthoDB" id="10682860at2759"/>
<dbReference type="EMBL" id="SSTE01002941">
    <property type="protein sequence ID" value="KAA0063170.1"/>
    <property type="molecule type" value="Genomic_DNA"/>
</dbReference>
<dbReference type="Proteomes" id="UP000321393">
    <property type="component" value="Unassembled WGS sequence"/>
</dbReference>
<proteinExistence type="predicted"/>
<comment type="caution">
    <text evidence="2">The sequence shown here is derived from an EMBL/GenBank/DDBJ whole genome shotgun (WGS) entry which is preliminary data.</text>
</comment>
<dbReference type="STRING" id="1194695.A0A5A7V7E7"/>
<name>A0A5A7V7E7_CUCMM</name>
<evidence type="ECO:0000256" key="1">
    <source>
        <dbReference type="SAM" id="MobiDB-lite"/>
    </source>
</evidence>